<evidence type="ECO:0000313" key="1">
    <source>
        <dbReference type="EMBL" id="MDR6845626.1"/>
    </source>
</evidence>
<protein>
    <recommendedName>
        <fullName evidence="3">Repeat domain-containing protein</fullName>
    </recommendedName>
</protein>
<evidence type="ECO:0008006" key="3">
    <source>
        <dbReference type="Google" id="ProtNLM"/>
    </source>
</evidence>
<comment type="caution">
    <text evidence="1">The sequence shown here is derived from an EMBL/GenBank/DDBJ whole genome shotgun (WGS) entry which is preliminary data.</text>
</comment>
<dbReference type="Proteomes" id="UP001261871">
    <property type="component" value="Unassembled WGS sequence"/>
</dbReference>
<sequence length="246" mass="28864">MTKVLKFTFFILFPLIASGQYDFEKYPAIKFKAYNNWKTNETDKKAENSISFSDFFKNGESLTIQLNSFKEHWFENSVIKISKNNIETQNFTENIGFNPIALDSVRIADFNGDGLSDIKIIVPYMGNGTALMNVKVIYLFQQPNQNFLKVSFDDKQSDNRSERDFDNDGNYEIITMKLSSYQNHSYWNFNFFNLVNGKLINVNEKHKYPILIQFLEKENYKITNKISREKMKSFALKLPEGYDIKQ</sequence>
<evidence type="ECO:0000313" key="2">
    <source>
        <dbReference type="Proteomes" id="UP001261871"/>
    </source>
</evidence>
<gene>
    <name evidence="1" type="ORF">J2W95_002336</name>
</gene>
<keyword evidence="2" id="KW-1185">Reference proteome</keyword>
<accession>A0ABU1S3K9</accession>
<name>A0ABU1S3K9_9FLAO</name>
<dbReference type="SUPFAM" id="SSF69318">
    <property type="entry name" value="Integrin alpha N-terminal domain"/>
    <property type="match status" value="1"/>
</dbReference>
<dbReference type="RefSeq" id="WP_310007095.1">
    <property type="nucleotide sequence ID" value="NZ_JAVDTX010000005.1"/>
</dbReference>
<proteinExistence type="predicted"/>
<organism evidence="1 2">
    <name type="scientific">Flavobacterium granuli</name>
    <dbReference type="NCBI Taxonomy" id="280093"/>
    <lineage>
        <taxon>Bacteria</taxon>
        <taxon>Pseudomonadati</taxon>
        <taxon>Bacteroidota</taxon>
        <taxon>Flavobacteriia</taxon>
        <taxon>Flavobacteriales</taxon>
        <taxon>Flavobacteriaceae</taxon>
        <taxon>Flavobacterium</taxon>
    </lineage>
</organism>
<reference evidence="1 2" key="1">
    <citation type="submission" date="2023-07" db="EMBL/GenBank/DDBJ databases">
        <title>Sorghum-associated microbial communities from plants grown in Nebraska, USA.</title>
        <authorList>
            <person name="Schachtman D."/>
        </authorList>
    </citation>
    <scope>NUCLEOTIDE SEQUENCE [LARGE SCALE GENOMIC DNA]</scope>
    <source>
        <strain evidence="1 2">BE124</strain>
    </source>
</reference>
<dbReference type="InterPro" id="IPR028994">
    <property type="entry name" value="Integrin_alpha_N"/>
</dbReference>
<dbReference type="EMBL" id="JAVDTX010000005">
    <property type="protein sequence ID" value="MDR6845626.1"/>
    <property type="molecule type" value="Genomic_DNA"/>
</dbReference>